<evidence type="ECO:0000259" key="4">
    <source>
        <dbReference type="PROSITE" id="PS51194"/>
    </source>
</evidence>
<dbReference type="SMART" id="SM00490">
    <property type="entry name" value="HELICc"/>
    <property type="match status" value="1"/>
</dbReference>
<dbReference type="GO" id="GO:0006289">
    <property type="term" value="P:nucleotide-excision repair"/>
    <property type="evidence" value="ECO:0007669"/>
    <property type="project" value="TreeGrafter"/>
</dbReference>
<dbReference type="PANTHER" id="PTHR47957:SF3">
    <property type="entry name" value="ATP-DEPENDENT HELICASE HRQ1"/>
    <property type="match status" value="1"/>
</dbReference>
<dbReference type="Pfam" id="PF00082">
    <property type="entry name" value="Peptidase_S8"/>
    <property type="match status" value="1"/>
</dbReference>
<dbReference type="CDD" id="cd04847">
    <property type="entry name" value="Peptidases_S8_Subtilisin_like_2"/>
    <property type="match status" value="1"/>
</dbReference>
<dbReference type="GO" id="GO:0005524">
    <property type="term" value="F:ATP binding"/>
    <property type="evidence" value="ECO:0007669"/>
    <property type="project" value="UniProtKB-KW"/>
</dbReference>
<evidence type="ECO:0000313" key="6">
    <source>
        <dbReference type="Proteomes" id="UP001259239"/>
    </source>
</evidence>
<name>A0AAP5N372_9BACL</name>
<dbReference type="InterPro" id="IPR001650">
    <property type="entry name" value="Helicase_C-like"/>
</dbReference>
<sequence length="887" mass="99725">MNRLTGKVSSIEEMIEVIRKTPEIMAQVSYWHTIPLREAKTESFPDSLRPELRDALQHKQIHQLYTHQAASFREVAAGKHVVTVTPTASGKTLCYNLPVIQRVLENESTRALYLFPTKALAQDQVSELQGLVGFMGVDLKTHTYDGDTPPNVRQVIRNAGHIVVTNPDMLHSAILPHHTKWAKLFKNLEFIVIDEVHSYRGVFGSHMANVIRRLKRICKFYGSNPQFICASATIANPKEHAEKLIGEKISLIDNNGAPAGMKHFVFYNPPVVNQALGIRRSSVLETRKLAGTLLRNGIQTIVFARSRVRVEILLTYLQESVRHELGNKTIRGYRGGYLPKQRREIERGLRTGEIRGVVSTNALELGIDIGQLQACVLNGYPGTIGSTWQQSGRAGCRQESSLTILVASSNPLDQYMIQNPRFFFERPAEQERIHPDKTAVAGVVLYGDLNQYEANSHLDDPVLFVESFRVLPLSDPKDFDLYEAIEFIEQVVPNRHDIDVYNLSFGPTGPIFDDEISRFTYALDTLAWNYQKLFVVAVGNDGEAPSPYNRVQAPADLVNGLGVGAYTFNYDTAERIRASYSCIGDGREGCKVKPDVCAFGGDSRYPIHLINSSDSKEKLLSAGTSYSAPIISSKAAEILGRCSRFTPLVARALLIHTAQNPNRVDNSIGYGIIDQSVDEILKCDKNHVNIIYTNSMNPTGMAKLPIPLPLNSSITSNVNFSWTIATLSKANALHVEDYTESTIEDTFYPHDKKYNFTKKDCKIETFHIVEDKDKIQEFLSNGYQQSLLPKSADTTKYKTESEKRNELKWDTVVKRWKNMRASSLENPFLVLHGIGRNGSIDRIDYAVIVTISIPKYKDNLYEEILNEFKVLEPIEIRSRNEVLTSIR</sequence>
<keyword evidence="1" id="KW-0547">Nucleotide-binding</keyword>
<evidence type="ECO:0000256" key="1">
    <source>
        <dbReference type="ARBA" id="ARBA00022741"/>
    </source>
</evidence>
<evidence type="ECO:0000259" key="3">
    <source>
        <dbReference type="PROSITE" id="PS51192"/>
    </source>
</evidence>
<dbReference type="InterPro" id="IPR011545">
    <property type="entry name" value="DEAD/DEAH_box_helicase_dom"/>
</dbReference>
<dbReference type="Proteomes" id="UP001259239">
    <property type="component" value="Unassembled WGS sequence"/>
</dbReference>
<dbReference type="SUPFAM" id="SSF52540">
    <property type="entry name" value="P-loop containing nucleoside triphosphate hydrolases"/>
    <property type="match status" value="2"/>
</dbReference>
<dbReference type="InterPro" id="IPR036852">
    <property type="entry name" value="Peptidase_S8/S53_dom_sf"/>
</dbReference>
<evidence type="ECO:0000256" key="2">
    <source>
        <dbReference type="ARBA" id="ARBA00022840"/>
    </source>
</evidence>
<accession>A0AAP5N372</accession>
<proteinExistence type="predicted"/>
<dbReference type="PANTHER" id="PTHR47957">
    <property type="entry name" value="ATP-DEPENDENT HELICASE HRQ1"/>
    <property type="match status" value="1"/>
</dbReference>
<keyword evidence="5" id="KW-0378">Hydrolase</keyword>
<dbReference type="SUPFAM" id="SSF52743">
    <property type="entry name" value="Subtilisin-like"/>
    <property type="match status" value="1"/>
</dbReference>
<comment type="caution">
    <text evidence="5">The sequence shown here is derived from an EMBL/GenBank/DDBJ whole genome shotgun (WGS) entry which is preliminary data.</text>
</comment>
<gene>
    <name evidence="5" type="ORF">P7H09_15370</name>
</gene>
<feature type="domain" description="Helicase C-terminal" evidence="4">
    <location>
        <begin position="288"/>
        <end position="441"/>
    </location>
</feature>
<reference evidence="5" key="2">
    <citation type="submission" date="2023-03" db="EMBL/GenBank/DDBJ databases">
        <authorList>
            <person name="Obshta O."/>
            <person name="Zabrodski M.W."/>
            <person name="Soomro T."/>
            <person name="Wilson G."/>
            <person name="Masood F."/>
            <person name="Thebeau J."/>
            <person name="Bezerra Da Silva M.C."/>
            <person name="Raza F."/>
            <person name="Biganski S."/>
            <person name="Jose M."/>
            <person name="Camilli M."/>
            <person name="Kozii I.V."/>
            <person name="Kozii R.V."/>
            <person name="Simko E."/>
            <person name="Wood S.C."/>
        </authorList>
    </citation>
    <scope>NUCLEOTIDE SEQUENCE</scope>
    <source>
        <strain evidence="5">PL001</strain>
    </source>
</reference>
<dbReference type="InterPro" id="IPR027417">
    <property type="entry name" value="P-loop_NTPase"/>
</dbReference>
<protein>
    <submittedName>
        <fullName evidence="5">DEAD/DEAH box helicase</fullName>
    </submittedName>
</protein>
<keyword evidence="5" id="KW-0347">Helicase</keyword>
<dbReference type="PROSITE" id="PS51192">
    <property type="entry name" value="HELICASE_ATP_BIND_1"/>
    <property type="match status" value="1"/>
</dbReference>
<dbReference type="InterPro" id="IPR014001">
    <property type="entry name" value="Helicase_ATP-bd"/>
</dbReference>
<dbReference type="Pfam" id="PF00271">
    <property type="entry name" value="Helicase_C"/>
    <property type="match status" value="1"/>
</dbReference>
<dbReference type="Gene3D" id="3.40.50.300">
    <property type="entry name" value="P-loop containing nucleotide triphosphate hydrolases"/>
    <property type="match status" value="2"/>
</dbReference>
<dbReference type="GO" id="GO:0006508">
    <property type="term" value="P:proteolysis"/>
    <property type="evidence" value="ECO:0007669"/>
    <property type="project" value="InterPro"/>
</dbReference>
<dbReference type="InterPro" id="IPR000209">
    <property type="entry name" value="Peptidase_S8/S53_dom"/>
</dbReference>
<reference evidence="5" key="1">
    <citation type="journal article" date="2023" name="J. Vet. Diagn. Invest.">
        <title>Oxytetracycline-resistant Paenibacillus larvae identified in commercial beekeeping operations in Saskatchewan using pooled honey sampling.</title>
        <authorList>
            <person name="Obshta O."/>
            <person name="Zabrodski M.W."/>
            <person name="Soomro T."/>
            <person name="Wilson G."/>
            <person name="Masood F."/>
            <person name="Thebeau J."/>
            <person name="Silva M.C.B."/>
            <person name="Biganski S."/>
            <person name="Kozii I.V."/>
            <person name="Koziy R.V."/>
            <person name="Raza M.F."/>
            <person name="Jose M.S."/>
            <person name="Simko E."/>
            <person name="Wood S.C."/>
        </authorList>
    </citation>
    <scope>NUCLEOTIDE SEQUENCE</scope>
    <source>
        <strain evidence="5">PL001</strain>
    </source>
</reference>
<dbReference type="RefSeq" id="WP_077585045.1">
    <property type="nucleotide sequence ID" value="NZ_CP121102.1"/>
</dbReference>
<dbReference type="PROSITE" id="PS51194">
    <property type="entry name" value="HELICASE_CTER"/>
    <property type="match status" value="1"/>
</dbReference>
<dbReference type="EMBL" id="JARQGV010000004">
    <property type="protein sequence ID" value="MDT2252597.1"/>
    <property type="molecule type" value="Genomic_DNA"/>
</dbReference>
<dbReference type="GO" id="GO:0004252">
    <property type="term" value="F:serine-type endopeptidase activity"/>
    <property type="evidence" value="ECO:0007669"/>
    <property type="project" value="InterPro"/>
</dbReference>
<dbReference type="CDD" id="cd17923">
    <property type="entry name" value="DEXHc_Hrq1-like"/>
    <property type="match status" value="1"/>
</dbReference>
<dbReference type="InterPro" id="IPR034074">
    <property type="entry name" value="Y4bN_pept_dom"/>
</dbReference>
<dbReference type="Gene3D" id="3.40.50.200">
    <property type="entry name" value="Peptidase S8/S53 domain"/>
    <property type="match status" value="1"/>
</dbReference>
<organism evidence="5 6">
    <name type="scientific">Paenibacillus larvae</name>
    <dbReference type="NCBI Taxonomy" id="1464"/>
    <lineage>
        <taxon>Bacteria</taxon>
        <taxon>Bacillati</taxon>
        <taxon>Bacillota</taxon>
        <taxon>Bacilli</taxon>
        <taxon>Bacillales</taxon>
        <taxon>Paenibacillaceae</taxon>
        <taxon>Paenibacillus</taxon>
    </lineage>
</organism>
<keyword evidence="2" id="KW-0067">ATP-binding</keyword>
<feature type="domain" description="Helicase ATP-binding" evidence="3">
    <location>
        <begin position="72"/>
        <end position="252"/>
    </location>
</feature>
<dbReference type="Pfam" id="PF00270">
    <property type="entry name" value="DEAD"/>
    <property type="match status" value="1"/>
</dbReference>
<dbReference type="GO" id="GO:0043138">
    <property type="term" value="F:3'-5' DNA helicase activity"/>
    <property type="evidence" value="ECO:0007669"/>
    <property type="project" value="TreeGrafter"/>
</dbReference>
<dbReference type="AlphaFoldDB" id="A0AAP5N372"/>
<dbReference type="GO" id="GO:0036297">
    <property type="term" value="P:interstrand cross-link repair"/>
    <property type="evidence" value="ECO:0007669"/>
    <property type="project" value="TreeGrafter"/>
</dbReference>
<dbReference type="GO" id="GO:0003676">
    <property type="term" value="F:nucleic acid binding"/>
    <property type="evidence" value="ECO:0007669"/>
    <property type="project" value="InterPro"/>
</dbReference>
<dbReference type="CDD" id="cd18797">
    <property type="entry name" value="SF2_C_Hrq"/>
    <property type="match status" value="1"/>
</dbReference>
<dbReference type="SMART" id="SM00487">
    <property type="entry name" value="DEXDc"/>
    <property type="match status" value="1"/>
</dbReference>
<evidence type="ECO:0000313" key="5">
    <source>
        <dbReference type="EMBL" id="MDT2252597.1"/>
    </source>
</evidence>